<dbReference type="OrthoDB" id="9815130at2"/>
<evidence type="ECO:0000256" key="2">
    <source>
        <dbReference type="ARBA" id="ARBA00005594"/>
    </source>
</evidence>
<evidence type="ECO:0000256" key="11">
    <source>
        <dbReference type="ARBA" id="ARBA00023146"/>
    </source>
</evidence>
<dbReference type="RefSeq" id="WP_133619931.1">
    <property type="nucleotide sequence ID" value="NZ_SNZE01000009.1"/>
</dbReference>
<name>A0A4R6Y841_9BURK</name>
<dbReference type="EC" id="6.1.1.16" evidence="12"/>
<proteinExistence type="inferred from homology"/>
<comment type="subunit">
    <text evidence="3 12">Monomer.</text>
</comment>
<dbReference type="HAMAP" id="MF_00041">
    <property type="entry name" value="Cys_tRNA_synth"/>
    <property type="match status" value="1"/>
</dbReference>
<evidence type="ECO:0000256" key="7">
    <source>
        <dbReference type="ARBA" id="ARBA00022741"/>
    </source>
</evidence>
<dbReference type="FunFam" id="3.40.50.620:FF:000009">
    <property type="entry name" value="Cysteine--tRNA ligase"/>
    <property type="match status" value="1"/>
</dbReference>
<dbReference type="Pfam" id="PF23493">
    <property type="entry name" value="CysS_C"/>
    <property type="match status" value="1"/>
</dbReference>
<keyword evidence="9 12" id="KW-0067">ATP-binding</keyword>
<comment type="subcellular location">
    <subcellularLocation>
        <location evidence="1 12">Cytoplasm</location>
    </subcellularLocation>
</comment>
<dbReference type="CDD" id="cd07963">
    <property type="entry name" value="Anticodon_Ia_Cys"/>
    <property type="match status" value="1"/>
</dbReference>
<dbReference type="InterPro" id="IPR032678">
    <property type="entry name" value="tRNA-synt_1_cat_dom"/>
</dbReference>
<keyword evidence="4 12" id="KW-0963">Cytoplasm</keyword>
<keyword evidence="10 12" id="KW-0648">Protein biosynthesis</keyword>
<keyword evidence="8 12" id="KW-0862">Zinc</keyword>
<feature type="coiled-coil region" evidence="13">
    <location>
        <begin position="417"/>
        <end position="444"/>
    </location>
</feature>
<dbReference type="InterPro" id="IPR015273">
    <property type="entry name" value="Cys-tRNA-synt_Ia_DALR"/>
</dbReference>
<keyword evidence="7 12" id="KW-0547">Nucleotide-binding</keyword>
<feature type="short sequence motif" description="'HIGH' region" evidence="12">
    <location>
        <begin position="30"/>
        <end position="40"/>
    </location>
</feature>
<evidence type="ECO:0000313" key="15">
    <source>
        <dbReference type="EMBL" id="TDR31529.1"/>
    </source>
</evidence>
<keyword evidence="6 12" id="KW-0479">Metal-binding</keyword>
<feature type="binding site" evidence="12">
    <location>
        <position position="212"/>
    </location>
    <ligand>
        <name>Zn(2+)</name>
        <dbReference type="ChEBI" id="CHEBI:29105"/>
    </ligand>
</feature>
<dbReference type="InterPro" id="IPR024909">
    <property type="entry name" value="Cys-tRNA/MSH_ligase"/>
</dbReference>
<evidence type="ECO:0000256" key="13">
    <source>
        <dbReference type="SAM" id="Coils"/>
    </source>
</evidence>
<dbReference type="InterPro" id="IPR009080">
    <property type="entry name" value="tRNAsynth_Ia_anticodon-bd"/>
</dbReference>
<keyword evidence="11 12" id="KW-0030">Aminoacyl-tRNA synthetase</keyword>
<accession>A0A4R6Y841</accession>
<comment type="cofactor">
    <cofactor evidence="12">
        <name>Zn(2+)</name>
        <dbReference type="ChEBI" id="CHEBI:29105"/>
    </cofactor>
    <text evidence="12">Binds 1 zinc ion per subunit.</text>
</comment>
<evidence type="ECO:0000256" key="5">
    <source>
        <dbReference type="ARBA" id="ARBA00022598"/>
    </source>
</evidence>
<dbReference type="InterPro" id="IPR015803">
    <property type="entry name" value="Cys-tRNA-ligase"/>
</dbReference>
<sequence>MLRIYNTLYRAKQVFKPITPQEVRMYVCGITVYDYCHLGHARMLLVFDVVQRWLKTSNYKVTYVRNITDIDDKIIKRAQENNETIRALTERFIAAMYEDCDALGIERPNHEPRATEYVPQMLNIIEKLEQNGLAYQATDGDVNFSVRKFDGYGKLSGKSLDELQAGERVAVVSDKQDPLDFVLWKRAKDTEPADTKWDSKWGSGRPGWHIECSAMSGALLGDTFDIHGGGMDLQFPHHENEIAQSEGAMNGAVSCGHTHDERKQFVNYWMHNGFVRVDNEKMSKSLGNFFTIRDILKQYDAEVVRFFVIRPHYRSPLNYSDEHLNDAQAALTRLYMALKDFDLGDVQVDWDEAHAVAFKTAMDDDFNTPLAIAELFDLATIVNTDKNEQMARQLKALAGVLGLLQREPKAFLQAGSNDDEIAKIEQLIEQRQAAKAEKNFAAADAIRAELTAMGVVIEDKAGGVTEWRRA</sequence>
<dbReference type="GO" id="GO:0004817">
    <property type="term" value="F:cysteine-tRNA ligase activity"/>
    <property type="evidence" value="ECO:0007669"/>
    <property type="project" value="UniProtKB-UniRule"/>
</dbReference>
<feature type="binding site" evidence="12">
    <location>
        <position position="28"/>
    </location>
    <ligand>
        <name>Zn(2+)</name>
        <dbReference type="ChEBI" id="CHEBI:29105"/>
    </ligand>
</feature>
<dbReference type="GO" id="GO:0005524">
    <property type="term" value="F:ATP binding"/>
    <property type="evidence" value="ECO:0007669"/>
    <property type="project" value="UniProtKB-UniRule"/>
</dbReference>
<evidence type="ECO:0000256" key="8">
    <source>
        <dbReference type="ARBA" id="ARBA00022833"/>
    </source>
</evidence>
<evidence type="ECO:0000256" key="6">
    <source>
        <dbReference type="ARBA" id="ARBA00022723"/>
    </source>
</evidence>
<dbReference type="Pfam" id="PF09190">
    <property type="entry name" value="DALR_2"/>
    <property type="match status" value="1"/>
</dbReference>
<evidence type="ECO:0000256" key="12">
    <source>
        <dbReference type="HAMAP-Rule" id="MF_00041"/>
    </source>
</evidence>
<dbReference type="InterPro" id="IPR014729">
    <property type="entry name" value="Rossmann-like_a/b/a_fold"/>
</dbReference>
<dbReference type="PANTHER" id="PTHR10890:SF3">
    <property type="entry name" value="CYSTEINE--TRNA LIGASE, CYTOPLASMIC"/>
    <property type="match status" value="1"/>
</dbReference>
<dbReference type="PRINTS" id="PR00983">
    <property type="entry name" value="TRNASYNTHCYS"/>
</dbReference>
<evidence type="ECO:0000256" key="3">
    <source>
        <dbReference type="ARBA" id="ARBA00011245"/>
    </source>
</evidence>
<organism evidence="15 16">
    <name type="scientific">Hydromonas duriensis</name>
    <dbReference type="NCBI Taxonomy" id="1527608"/>
    <lineage>
        <taxon>Bacteria</taxon>
        <taxon>Pseudomonadati</taxon>
        <taxon>Pseudomonadota</taxon>
        <taxon>Betaproteobacteria</taxon>
        <taxon>Burkholderiales</taxon>
        <taxon>Burkholderiaceae</taxon>
        <taxon>Hydromonas</taxon>
    </lineage>
</organism>
<keyword evidence="13" id="KW-0175">Coiled coil</keyword>
<feature type="binding site" evidence="12">
    <location>
        <position position="284"/>
    </location>
    <ligand>
        <name>ATP</name>
        <dbReference type="ChEBI" id="CHEBI:30616"/>
    </ligand>
</feature>
<keyword evidence="5 12" id="KW-0436">Ligase</keyword>
<dbReference type="SUPFAM" id="SSF47323">
    <property type="entry name" value="Anticodon-binding domain of a subclass of class I aminoacyl-tRNA synthetases"/>
    <property type="match status" value="1"/>
</dbReference>
<dbReference type="Proteomes" id="UP000294480">
    <property type="component" value="Unassembled WGS sequence"/>
</dbReference>
<dbReference type="CDD" id="cd00672">
    <property type="entry name" value="CysRS_core"/>
    <property type="match status" value="1"/>
</dbReference>
<comment type="catalytic activity">
    <reaction evidence="12">
        <text>tRNA(Cys) + L-cysteine + ATP = L-cysteinyl-tRNA(Cys) + AMP + diphosphate</text>
        <dbReference type="Rhea" id="RHEA:17773"/>
        <dbReference type="Rhea" id="RHEA-COMP:9661"/>
        <dbReference type="Rhea" id="RHEA-COMP:9679"/>
        <dbReference type="ChEBI" id="CHEBI:30616"/>
        <dbReference type="ChEBI" id="CHEBI:33019"/>
        <dbReference type="ChEBI" id="CHEBI:35235"/>
        <dbReference type="ChEBI" id="CHEBI:78442"/>
        <dbReference type="ChEBI" id="CHEBI:78517"/>
        <dbReference type="ChEBI" id="CHEBI:456215"/>
        <dbReference type="EC" id="6.1.1.16"/>
    </reaction>
</comment>
<dbReference type="GO" id="GO:0005829">
    <property type="term" value="C:cytosol"/>
    <property type="evidence" value="ECO:0007669"/>
    <property type="project" value="TreeGrafter"/>
</dbReference>
<evidence type="ECO:0000259" key="14">
    <source>
        <dbReference type="SMART" id="SM00840"/>
    </source>
</evidence>
<dbReference type="GO" id="GO:0006423">
    <property type="term" value="P:cysteinyl-tRNA aminoacylation"/>
    <property type="evidence" value="ECO:0007669"/>
    <property type="project" value="UniProtKB-UniRule"/>
</dbReference>
<evidence type="ECO:0000256" key="4">
    <source>
        <dbReference type="ARBA" id="ARBA00022490"/>
    </source>
</evidence>
<evidence type="ECO:0000313" key="16">
    <source>
        <dbReference type="Proteomes" id="UP000294480"/>
    </source>
</evidence>
<comment type="caution">
    <text evidence="15">The sequence shown here is derived from an EMBL/GenBank/DDBJ whole genome shotgun (WGS) entry which is preliminary data.</text>
</comment>
<protein>
    <recommendedName>
        <fullName evidence="12">Cysteine--tRNA ligase</fullName>
        <ecNumber evidence="12">6.1.1.16</ecNumber>
    </recommendedName>
    <alternativeName>
        <fullName evidence="12">Cysteinyl-tRNA synthetase</fullName>
        <shortName evidence="12">CysRS</shortName>
    </alternativeName>
</protein>
<keyword evidence="16" id="KW-1185">Reference proteome</keyword>
<feature type="binding site" evidence="12">
    <location>
        <position position="237"/>
    </location>
    <ligand>
        <name>Zn(2+)</name>
        <dbReference type="ChEBI" id="CHEBI:29105"/>
    </ligand>
</feature>
<reference evidence="15 16" key="1">
    <citation type="submission" date="2019-03" db="EMBL/GenBank/DDBJ databases">
        <title>Genomic Encyclopedia of Type Strains, Phase IV (KMG-IV): sequencing the most valuable type-strain genomes for metagenomic binning, comparative biology and taxonomic classification.</title>
        <authorList>
            <person name="Goeker M."/>
        </authorList>
    </citation>
    <scope>NUCLEOTIDE SEQUENCE [LARGE SCALE GENOMIC DNA]</scope>
    <source>
        <strain evidence="15 16">DSM 102852</strain>
    </source>
</reference>
<feature type="short sequence motif" description="'KMSKS' region" evidence="12">
    <location>
        <begin position="281"/>
        <end position="285"/>
    </location>
</feature>
<dbReference type="InterPro" id="IPR056411">
    <property type="entry name" value="CysS_C"/>
</dbReference>
<evidence type="ECO:0000256" key="9">
    <source>
        <dbReference type="ARBA" id="ARBA00022840"/>
    </source>
</evidence>
<dbReference type="NCBIfam" id="TIGR00435">
    <property type="entry name" value="cysS"/>
    <property type="match status" value="1"/>
</dbReference>
<dbReference type="AlphaFoldDB" id="A0A4R6Y841"/>
<evidence type="ECO:0000256" key="1">
    <source>
        <dbReference type="ARBA" id="ARBA00004496"/>
    </source>
</evidence>
<gene>
    <name evidence="12" type="primary">cysS</name>
    <name evidence="15" type="ORF">DFR44_10946</name>
</gene>
<comment type="similarity">
    <text evidence="2 12">Belongs to the class-I aminoacyl-tRNA synthetase family.</text>
</comment>
<dbReference type="Gene3D" id="1.20.120.1910">
    <property type="entry name" value="Cysteine-tRNA ligase, C-terminal anti-codon recognition domain"/>
    <property type="match status" value="1"/>
</dbReference>
<evidence type="ECO:0000256" key="10">
    <source>
        <dbReference type="ARBA" id="ARBA00022917"/>
    </source>
</evidence>
<dbReference type="Pfam" id="PF01406">
    <property type="entry name" value="tRNA-synt_1e"/>
    <property type="match status" value="1"/>
</dbReference>
<dbReference type="SMART" id="SM00840">
    <property type="entry name" value="DALR_2"/>
    <property type="match status" value="1"/>
</dbReference>
<feature type="binding site" evidence="12">
    <location>
        <position position="241"/>
    </location>
    <ligand>
        <name>Zn(2+)</name>
        <dbReference type="ChEBI" id="CHEBI:29105"/>
    </ligand>
</feature>
<dbReference type="GO" id="GO:0008270">
    <property type="term" value="F:zinc ion binding"/>
    <property type="evidence" value="ECO:0007669"/>
    <property type="project" value="UniProtKB-UniRule"/>
</dbReference>
<dbReference type="SUPFAM" id="SSF52374">
    <property type="entry name" value="Nucleotidylyl transferase"/>
    <property type="match status" value="1"/>
</dbReference>
<feature type="domain" description="Cysteinyl-tRNA synthetase class Ia DALR" evidence="14">
    <location>
        <begin position="357"/>
        <end position="412"/>
    </location>
</feature>
<dbReference type="PANTHER" id="PTHR10890">
    <property type="entry name" value="CYSTEINYL-TRNA SYNTHETASE"/>
    <property type="match status" value="1"/>
</dbReference>
<dbReference type="EMBL" id="SNZE01000009">
    <property type="protein sequence ID" value="TDR31529.1"/>
    <property type="molecule type" value="Genomic_DNA"/>
</dbReference>
<dbReference type="Gene3D" id="3.40.50.620">
    <property type="entry name" value="HUPs"/>
    <property type="match status" value="1"/>
</dbReference>